<feature type="domain" description="VWFA" evidence="2">
    <location>
        <begin position="1027"/>
        <end position="1189"/>
    </location>
</feature>
<dbReference type="SMART" id="SM00327">
    <property type="entry name" value="VWA"/>
    <property type="match status" value="1"/>
</dbReference>
<organism evidence="3 4">
    <name type="scientific">Blastopirellula marina</name>
    <dbReference type="NCBI Taxonomy" id="124"/>
    <lineage>
        <taxon>Bacteria</taxon>
        <taxon>Pseudomonadati</taxon>
        <taxon>Planctomycetota</taxon>
        <taxon>Planctomycetia</taxon>
        <taxon>Pirellulales</taxon>
        <taxon>Pirellulaceae</taxon>
        <taxon>Blastopirellula</taxon>
    </lineage>
</organism>
<dbReference type="AlphaFoldDB" id="A0A2S8G9G2"/>
<dbReference type="Gene3D" id="3.40.50.410">
    <property type="entry name" value="von Willebrand factor, type A domain"/>
    <property type="match status" value="1"/>
</dbReference>
<dbReference type="EMBL" id="PUIB01000006">
    <property type="protein sequence ID" value="PQO41067.1"/>
    <property type="molecule type" value="Genomic_DNA"/>
</dbReference>
<dbReference type="InterPro" id="IPR043737">
    <property type="entry name" value="DUF5682"/>
</dbReference>
<evidence type="ECO:0000256" key="1">
    <source>
        <dbReference type="SAM" id="MobiDB-lite"/>
    </source>
</evidence>
<protein>
    <submittedName>
        <fullName evidence="3">VWA containing CoxE family protein</fullName>
    </submittedName>
</protein>
<accession>A0A2S8G9G2</accession>
<dbReference type="PANTHER" id="PTHR30634">
    <property type="entry name" value="OUTER MEMBRANE LOLAB LIPOPROTEIN INSERTION APPARATUS"/>
    <property type="match status" value="1"/>
</dbReference>
<dbReference type="OrthoDB" id="9768066at2"/>
<dbReference type="Proteomes" id="UP000239388">
    <property type="component" value="Unassembled WGS sequence"/>
</dbReference>
<sequence>MEGEDPRQPLERLAACQTPYLIGVRHHSVALARTMPAMLDSIRPETILLELPPDFAAWLPHLGNPEMTAPVALAACNRAELTSFYPLADFSPELAAIRWAVAHDVPVVPCDLDLAGMQAADRFPHPSAEDVDPDKASRSLQDEIMQRYEARDFGELWEKIVETPALAHTPEAIRRAALYFGWLSRSSKELSYADAHREQAMQAAIEKAPSHSVAIVGAFHAAALLPEPLLWSPPQPLSAEAEQIRAAFEASTSLIPYTFAQLDSRSGYPAGIYDPIWHQTMLQATDRQLANALVSDLAVQLSRQLRQAGYVAGTPEAMEVVRVAIDLSRIRGQAVPGRGEFLEAIETTLVQGDLLGRGRAVAAAAQHVLVGTRRGKLALGTPRSGLAPHVEETLSRLKLPGPETLEEEARELRLDPLRSKLDRARAVIFRRLNLLGIPYATRTDTTGIGLRENLTEVWQVRWTHGTSATVEAAAIHGVTLMQAAESALRNIGAHEEPDANGRQHPTVTLKRLLTAAECGLPSAAQQYLKQLDGHFLHSASTPQLIEAAAIVGRIAAGHFSGLPLAEEEAALPDVQHFAVSSDLLNNIPFLEMAIRSADGLRGSDDPADVIALTELIALIQASATEGSLHPAAISLAPALRSLLVRLRKEGSARMQGAAWGGLASLAEANVDQLAQAISGWYDAASHHDGRQHLRSRLQGLLVPLAPLIEAEASWLDGLQQRLASSDDAEFLARLPALRGGFQAISPSERARMLNQRLLVLEPDGPGSARRMMLDNPTAMAAASSADRAGREAISRLLPDFVIHEPGKRGAYARPVSVSEPPGQIPLADRWRLVLGVQGSQGAKSRRVASTLEELYGGTARQGQGHQDDLVPPSRGGTESASPSAREWLNELTGLFGKDLCEEIAAEAAAGGRPALLEYLDGDKVRPSVDLLQQVLSLKGGMPEREMALLRQLARKITERLAQQLANRLRPALNGLSSARPSRRKHRKIDFPRTIRENLATAYRRENGSIALAPRRMTFRAPNRKQMDWHLIFVVDVSGSMEPSVIYSALMGAIFSALPAIDVRFFAFSTEVLDFSDQVDDPLSLLMEVQIGGGTHIGLGLRAAREAVQNPSRTIVVLVSDFEEGVSIGQMLGEARTLAESGVKLLGLAALDDEANPRYHTGNAAALAAAGMSVAAVTPERLAQWVGDQIRGANG</sequence>
<dbReference type="InterPro" id="IPR050458">
    <property type="entry name" value="LolB"/>
</dbReference>
<dbReference type="InterPro" id="IPR008912">
    <property type="entry name" value="Uncharacterised_CoxE"/>
</dbReference>
<gene>
    <name evidence="3" type="ORF">C5Y98_03655</name>
</gene>
<dbReference type="SUPFAM" id="SSF53300">
    <property type="entry name" value="vWA-like"/>
    <property type="match status" value="1"/>
</dbReference>
<dbReference type="Pfam" id="PF18934">
    <property type="entry name" value="DUF5682"/>
    <property type="match status" value="1"/>
</dbReference>
<dbReference type="RefSeq" id="WP_105351720.1">
    <property type="nucleotide sequence ID" value="NZ_PUIB01000006.1"/>
</dbReference>
<feature type="region of interest" description="Disordered" evidence="1">
    <location>
        <begin position="856"/>
        <end position="883"/>
    </location>
</feature>
<dbReference type="InterPro" id="IPR036465">
    <property type="entry name" value="vWFA_dom_sf"/>
</dbReference>
<reference evidence="3 4" key="1">
    <citation type="submission" date="2018-02" db="EMBL/GenBank/DDBJ databases">
        <title>Comparative genomes isolates from brazilian mangrove.</title>
        <authorList>
            <person name="Araujo J.E."/>
            <person name="Taketani R.G."/>
            <person name="Silva M.C.P."/>
            <person name="Loureco M.V."/>
            <person name="Andreote F.D."/>
        </authorList>
    </citation>
    <scope>NUCLEOTIDE SEQUENCE [LARGE SCALE GENOMIC DNA]</scope>
    <source>
        <strain evidence="3 4">NAP PRIS-MGV</strain>
    </source>
</reference>
<name>A0A2S8G9G2_9BACT</name>
<proteinExistence type="predicted"/>
<evidence type="ECO:0000313" key="4">
    <source>
        <dbReference type="Proteomes" id="UP000239388"/>
    </source>
</evidence>
<dbReference type="Pfam" id="PF05762">
    <property type="entry name" value="VWA_CoxE"/>
    <property type="match status" value="1"/>
</dbReference>
<dbReference type="PANTHER" id="PTHR30634:SF7">
    <property type="entry name" value="VWA DOMAIN-CONTAINING PROTEIN"/>
    <property type="match status" value="1"/>
</dbReference>
<evidence type="ECO:0000259" key="2">
    <source>
        <dbReference type="SMART" id="SM00327"/>
    </source>
</evidence>
<dbReference type="InterPro" id="IPR002035">
    <property type="entry name" value="VWF_A"/>
</dbReference>
<comment type="caution">
    <text evidence="3">The sequence shown here is derived from an EMBL/GenBank/DDBJ whole genome shotgun (WGS) entry which is preliminary data.</text>
</comment>
<evidence type="ECO:0000313" key="3">
    <source>
        <dbReference type="EMBL" id="PQO41067.1"/>
    </source>
</evidence>